<feature type="non-terminal residue" evidence="2">
    <location>
        <position position="1"/>
    </location>
</feature>
<feature type="chain" id="PRO_5021448823" description="Egg protein CP422" evidence="1">
    <location>
        <begin position="27"/>
        <end position="88"/>
    </location>
</feature>
<feature type="signal peptide" evidence="1">
    <location>
        <begin position="1"/>
        <end position="26"/>
    </location>
</feature>
<reference evidence="2 3" key="1">
    <citation type="submission" date="2019-03" db="EMBL/GenBank/DDBJ databases">
        <title>An improved genome assembly of the fluke Schistosoma japonicum.</title>
        <authorList>
            <person name="Hu W."/>
            <person name="Luo F."/>
            <person name="Yin M."/>
            <person name="Mo X."/>
            <person name="Sun C."/>
            <person name="Wu Q."/>
            <person name="Zhu B."/>
            <person name="Xiang M."/>
            <person name="Wang J."/>
            <person name="Wang Y."/>
            <person name="Zhang T."/>
            <person name="Xu B."/>
            <person name="Zheng H."/>
            <person name="Feng Z."/>
        </authorList>
    </citation>
    <scope>NUCLEOTIDE SEQUENCE [LARGE SCALE GENOMIC DNA]</scope>
    <source>
        <strain evidence="2">HuSjv2</strain>
        <tissue evidence="2">Worms</tissue>
    </source>
</reference>
<dbReference type="EMBL" id="SKCS01000064">
    <property type="protein sequence ID" value="TNN18848.1"/>
    <property type="molecule type" value="Genomic_DNA"/>
</dbReference>
<accession>A0A4Z2DQX2</accession>
<proteinExistence type="predicted"/>
<comment type="caution">
    <text evidence="2">The sequence shown here is derived from an EMBL/GenBank/DDBJ whole genome shotgun (WGS) entry which is preliminary data.</text>
</comment>
<protein>
    <recommendedName>
        <fullName evidence="4">Egg protein CP422</fullName>
    </recommendedName>
</protein>
<evidence type="ECO:0000256" key="1">
    <source>
        <dbReference type="SAM" id="SignalP"/>
    </source>
</evidence>
<sequence length="88" mass="9895">KMKYFFNCLAIFGVVQILVNLPNCTGWSITCNETMCCENDTTDKLCCQGNSCTFLSRASGSGNEISELYRRKVRMDNYLKSACAKIQT</sequence>
<evidence type="ECO:0000313" key="3">
    <source>
        <dbReference type="Proteomes" id="UP000311919"/>
    </source>
</evidence>
<gene>
    <name evidence="2" type="ORF">EWB00_009849</name>
</gene>
<dbReference type="Proteomes" id="UP000311919">
    <property type="component" value="Unassembled WGS sequence"/>
</dbReference>
<dbReference type="OrthoDB" id="6313990at2759"/>
<dbReference type="AlphaFoldDB" id="A0A4Z2DQX2"/>
<organism evidence="2 3">
    <name type="scientific">Schistosoma japonicum</name>
    <name type="common">Blood fluke</name>
    <dbReference type="NCBI Taxonomy" id="6182"/>
    <lineage>
        <taxon>Eukaryota</taxon>
        <taxon>Metazoa</taxon>
        <taxon>Spiralia</taxon>
        <taxon>Lophotrochozoa</taxon>
        <taxon>Platyhelminthes</taxon>
        <taxon>Trematoda</taxon>
        <taxon>Digenea</taxon>
        <taxon>Strigeidida</taxon>
        <taxon>Schistosomatoidea</taxon>
        <taxon>Schistosomatidae</taxon>
        <taxon>Schistosoma</taxon>
    </lineage>
</organism>
<keyword evidence="3" id="KW-1185">Reference proteome</keyword>
<evidence type="ECO:0008006" key="4">
    <source>
        <dbReference type="Google" id="ProtNLM"/>
    </source>
</evidence>
<keyword evidence="1" id="KW-0732">Signal</keyword>
<name>A0A4Z2DQX2_SCHJA</name>
<evidence type="ECO:0000313" key="2">
    <source>
        <dbReference type="EMBL" id="TNN18848.1"/>
    </source>
</evidence>